<dbReference type="Pfam" id="PF25872">
    <property type="entry name" value="HTH_77"/>
    <property type="match status" value="1"/>
</dbReference>
<dbReference type="GO" id="GO:0043531">
    <property type="term" value="F:ADP binding"/>
    <property type="evidence" value="ECO:0007669"/>
    <property type="project" value="InterPro"/>
</dbReference>
<dbReference type="CDD" id="cd00383">
    <property type="entry name" value="trans_reg_C"/>
    <property type="match status" value="1"/>
</dbReference>
<dbReference type="Gene3D" id="1.25.40.10">
    <property type="entry name" value="Tetratricopeptide repeat domain"/>
    <property type="match status" value="1"/>
</dbReference>
<sequence length="961" mass="103926">MNEPYKGERMTDDPGGRSFAFGSFVLIPQRQLLLQGELPVRIGSRALDILTALAERPGELVSKRELIARVWPSTVVDESNLKVNMAALRRALGDGGPDDARYIATVTGRGYKLIVPVTTGVSPNLAWAPAAGTTRRHNLPTGTTRVIGRADAIDGIRRDFDVARLVSIVGPGGIGKTTVALAVAEHAIGAFRDGAWLVDLALTKDPHQVPSAVAAALGIAGNAAGILATLCKSLRDRQILLVLDSCEQVIEACAACASRILAEAAGVKILVTSREPLQLSGERVRRLPGLGLPPSSEHLTAQEALMFPAVQLFVDRATDRMETFKLRDADATAVAEICRRLDGIALAIELAATRIDAFGVGGLHKQLDNRFRLLVGRRSGPERHRTLAATLDWSYSLLAEREAALLRSVSVFAGVFDIEGAAVVAAMDPAEAADMLAQLSAKSLLVADLDADGIAYRLQETTNSYCQDKLRAGGHEPVARQRHAEHTYVTLERAGSEWAQRPADEWESAYRRVLGDLRAALAWTVKEAPDGPLAIRLTVAGLLLWNQFSLTEECLRHVSHAVEELDAAGLAGTAFEMKLKLWLGCSTMLTREFRHQAMAALRRALAIAEGIGDTDYRLRCLVMIGIYELFTGEHEAGMRTLEEFEAVAGAEDPSVLPEGDVHMGIAELFLGRLPRSRERLERLARRDLRYFGSYAVRYLSDPIVLVRAVLTHVQWLTGSADAAMRTAAVAVDEARQTKHHLSMNNILSYACPVFYWSGAYDECERYVAMLEDHVARHGLVSRRPVASFYAAAVAYARHGSSPDVIFALQRAIGEFRNINHLARMPYYLSVLANALADRGRFAEAESTIRTALDIAAAQHELWCLPEVLRIQAAIAALQGRKTEAAGLLVNALEVATETGALAWRLRVAIDLATLSGDGEEGAAALGIVRAALDEFTEGFATRDLAAAAALVGAQVSAQASD</sequence>
<proteinExistence type="predicted"/>
<name>A0A562PS79_9BURK</name>
<organism evidence="4 5">
    <name type="scientific">Pseudoduganella flava</name>
    <dbReference type="NCBI Taxonomy" id="871742"/>
    <lineage>
        <taxon>Bacteria</taxon>
        <taxon>Pseudomonadati</taxon>
        <taxon>Pseudomonadota</taxon>
        <taxon>Betaproteobacteria</taxon>
        <taxon>Burkholderiales</taxon>
        <taxon>Oxalobacteraceae</taxon>
        <taxon>Telluria group</taxon>
        <taxon>Pseudoduganella</taxon>
    </lineage>
</organism>
<dbReference type="Gene3D" id="3.40.50.300">
    <property type="entry name" value="P-loop containing nucleotide triphosphate hydrolases"/>
    <property type="match status" value="1"/>
</dbReference>
<dbReference type="InterPro" id="IPR016032">
    <property type="entry name" value="Sig_transdc_resp-reg_C-effctor"/>
</dbReference>
<dbReference type="Pfam" id="PF00486">
    <property type="entry name" value="Trans_reg_C"/>
    <property type="match status" value="1"/>
</dbReference>
<dbReference type="SUPFAM" id="SSF52540">
    <property type="entry name" value="P-loop containing nucleoside triphosphate hydrolases"/>
    <property type="match status" value="1"/>
</dbReference>
<dbReference type="Gene3D" id="1.10.10.10">
    <property type="entry name" value="Winged helix-like DNA-binding domain superfamily/Winged helix DNA-binding domain"/>
    <property type="match status" value="1"/>
</dbReference>
<dbReference type="InterPro" id="IPR011990">
    <property type="entry name" value="TPR-like_helical_dom_sf"/>
</dbReference>
<dbReference type="SMART" id="SM00862">
    <property type="entry name" value="Trans_reg_C"/>
    <property type="match status" value="1"/>
</dbReference>
<dbReference type="Pfam" id="PF00931">
    <property type="entry name" value="NB-ARC"/>
    <property type="match status" value="1"/>
</dbReference>
<dbReference type="EMBL" id="VLKW01000004">
    <property type="protein sequence ID" value="TWI47302.1"/>
    <property type="molecule type" value="Genomic_DNA"/>
</dbReference>
<dbReference type="PRINTS" id="PR00364">
    <property type="entry name" value="DISEASERSIST"/>
</dbReference>
<dbReference type="PANTHER" id="PTHR47691:SF3">
    <property type="entry name" value="HTH-TYPE TRANSCRIPTIONAL REGULATOR RV0890C-RELATED"/>
    <property type="match status" value="1"/>
</dbReference>
<comment type="caution">
    <text evidence="4">The sequence shown here is derived from an EMBL/GenBank/DDBJ whole genome shotgun (WGS) entry which is preliminary data.</text>
</comment>
<dbReference type="GO" id="GO:0003677">
    <property type="term" value="F:DNA binding"/>
    <property type="evidence" value="ECO:0007669"/>
    <property type="project" value="UniProtKB-UniRule"/>
</dbReference>
<evidence type="ECO:0000313" key="4">
    <source>
        <dbReference type="EMBL" id="TWI47302.1"/>
    </source>
</evidence>
<dbReference type="SUPFAM" id="SSF46894">
    <property type="entry name" value="C-terminal effector domain of the bipartite response regulators"/>
    <property type="match status" value="1"/>
</dbReference>
<evidence type="ECO:0000259" key="3">
    <source>
        <dbReference type="PROSITE" id="PS51755"/>
    </source>
</evidence>
<dbReference type="RefSeq" id="WP_199271930.1">
    <property type="nucleotide sequence ID" value="NZ_CP046904.1"/>
</dbReference>
<evidence type="ECO:0000313" key="5">
    <source>
        <dbReference type="Proteomes" id="UP000315112"/>
    </source>
</evidence>
<dbReference type="PROSITE" id="PS51755">
    <property type="entry name" value="OMPR_PHOB"/>
    <property type="match status" value="1"/>
</dbReference>
<keyword evidence="1 2" id="KW-0238">DNA-binding</keyword>
<dbReference type="GO" id="GO:0000160">
    <property type="term" value="P:phosphorelay signal transduction system"/>
    <property type="evidence" value="ECO:0007669"/>
    <property type="project" value="InterPro"/>
</dbReference>
<dbReference type="PANTHER" id="PTHR47691">
    <property type="entry name" value="REGULATOR-RELATED"/>
    <property type="match status" value="1"/>
</dbReference>
<dbReference type="InterPro" id="IPR058852">
    <property type="entry name" value="HTH_77"/>
</dbReference>
<dbReference type="InterPro" id="IPR002182">
    <property type="entry name" value="NB-ARC"/>
</dbReference>
<evidence type="ECO:0000256" key="1">
    <source>
        <dbReference type="ARBA" id="ARBA00023125"/>
    </source>
</evidence>
<dbReference type="InterPro" id="IPR036388">
    <property type="entry name" value="WH-like_DNA-bd_sf"/>
</dbReference>
<dbReference type="SUPFAM" id="SSF48452">
    <property type="entry name" value="TPR-like"/>
    <property type="match status" value="1"/>
</dbReference>
<dbReference type="AlphaFoldDB" id="A0A562PS79"/>
<evidence type="ECO:0000256" key="2">
    <source>
        <dbReference type="PROSITE-ProRule" id="PRU01091"/>
    </source>
</evidence>
<protein>
    <submittedName>
        <fullName evidence="4">Putative ATPase</fullName>
    </submittedName>
</protein>
<gene>
    <name evidence="4" type="ORF">IP92_02360</name>
</gene>
<dbReference type="InterPro" id="IPR001867">
    <property type="entry name" value="OmpR/PhoB-type_DNA-bd"/>
</dbReference>
<accession>A0A562PS79</accession>
<feature type="domain" description="OmpR/PhoB-type" evidence="3">
    <location>
        <begin position="16"/>
        <end position="115"/>
    </location>
</feature>
<dbReference type="GO" id="GO:0006355">
    <property type="term" value="P:regulation of DNA-templated transcription"/>
    <property type="evidence" value="ECO:0007669"/>
    <property type="project" value="InterPro"/>
</dbReference>
<dbReference type="InterPro" id="IPR027417">
    <property type="entry name" value="P-loop_NTPase"/>
</dbReference>
<dbReference type="Proteomes" id="UP000315112">
    <property type="component" value="Unassembled WGS sequence"/>
</dbReference>
<reference evidence="4 5" key="1">
    <citation type="journal article" date="2015" name="Stand. Genomic Sci.">
        <title>Genomic Encyclopedia of Bacterial and Archaeal Type Strains, Phase III: the genomes of soil and plant-associated and newly described type strains.</title>
        <authorList>
            <person name="Whitman W.B."/>
            <person name="Woyke T."/>
            <person name="Klenk H.P."/>
            <person name="Zhou Y."/>
            <person name="Lilburn T.G."/>
            <person name="Beck B.J."/>
            <person name="De Vos P."/>
            <person name="Vandamme P."/>
            <person name="Eisen J.A."/>
            <person name="Garrity G."/>
            <person name="Hugenholtz P."/>
            <person name="Kyrpides N.C."/>
        </authorList>
    </citation>
    <scope>NUCLEOTIDE SEQUENCE [LARGE SCALE GENOMIC DNA]</scope>
    <source>
        <strain evidence="4 5">CGMCC 1.10685</strain>
    </source>
</reference>
<feature type="DNA-binding region" description="OmpR/PhoB-type" evidence="2">
    <location>
        <begin position="16"/>
        <end position="115"/>
    </location>
</feature>